<evidence type="ECO:0000256" key="2">
    <source>
        <dbReference type="SAM" id="SignalP"/>
    </source>
</evidence>
<evidence type="ECO:0000313" key="3">
    <source>
        <dbReference type="EMBL" id="CAJ1399126.1"/>
    </source>
</evidence>
<accession>A0AA36ND91</accession>
<feature type="region of interest" description="Disordered" evidence="1">
    <location>
        <begin position="354"/>
        <end position="388"/>
    </location>
</feature>
<sequence length="698" mass="75747">MRAAVGVCWLLGASALKFAAQDPAIAVPCDAPKMAHSDATMLGYCGKLSFGDDKSVNAKGCHDSYTGEVQVALANKMFSHCQAWCIFDFTFPWYAAYGWDPQHKCWAKSESCGPARERDAVIAHKNLLCEAPKPACFPVQVQLTDALMSSYCDRSVGANKFSGARGCDAADTPKIHRALANKMFEHCGAWCLFDYDDPAQVSYGWKPEDQCWFKTSGKCGKAYEQAGAELRKKNACKDMSIKVGEEGCIPYQPQISHDLMTSYCGDLTSYSADISEHARACDFQHTPELKRALANHMFNECGATCVYDFGNPDGFWFGWNKKSHCYDYNSAGCKGSAGQAKAVERRSLSCSLTTTTSTTTSTSTTTTSTETTTTTTGTTTSTSTSTTTTFTETTTSTTFTITTTSTTTTTTATTTSTSTSTTTTFTETTTSTSTTSTSTVTTTTSTSTTTTSTSTTSTSTATTTTSTTTTSTTSTSTATTTTSTTTTVCTPVTYDLSDDVMHQYCDDLSTNGEDRSSEARGCSETYTPFVQMSLANHMFSHCGAFCLYDFFKPGSVAYNWDGLNKCWNKGTGCEGHMEQAIIVSRREKFCKARTCLPSHKTLSKNVMLSYCNDEDFSTSGEDRSPEAEACDALDTPKVRKALANFMFHHCGAWCLFDFDSPEAVSYGWDNGKKCWSRGGDCGPAAERHAVVERRKEFC</sequence>
<proteinExistence type="predicted"/>
<dbReference type="InterPro" id="IPR051298">
    <property type="entry name" value="Heme_transport/Cell_adhesion"/>
</dbReference>
<dbReference type="PANTHER" id="PTHR22917:SF6">
    <property type="entry name" value="EG:8D8.2 PROTEIN-RELATED"/>
    <property type="match status" value="1"/>
</dbReference>
<evidence type="ECO:0000313" key="4">
    <source>
        <dbReference type="Proteomes" id="UP001178507"/>
    </source>
</evidence>
<dbReference type="Proteomes" id="UP001178507">
    <property type="component" value="Unassembled WGS sequence"/>
</dbReference>
<dbReference type="EMBL" id="CAUJNA010003325">
    <property type="protein sequence ID" value="CAJ1399126.1"/>
    <property type="molecule type" value="Genomic_DNA"/>
</dbReference>
<comment type="caution">
    <text evidence="3">The sequence shown here is derived from an EMBL/GenBank/DDBJ whole genome shotgun (WGS) entry which is preliminary data.</text>
</comment>
<feature type="region of interest" description="Disordered" evidence="1">
    <location>
        <begin position="410"/>
        <end position="480"/>
    </location>
</feature>
<protein>
    <submittedName>
        <fullName evidence="3">Uncharacterized protein</fullName>
    </submittedName>
</protein>
<dbReference type="AlphaFoldDB" id="A0AA36ND91"/>
<keyword evidence="2" id="KW-0732">Signal</keyword>
<feature type="signal peptide" evidence="2">
    <location>
        <begin position="1"/>
        <end position="19"/>
    </location>
</feature>
<dbReference type="PANTHER" id="PTHR22917">
    <property type="entry name" value="HEMOPEXIN DOMAIN-CONTAINING PROTEIN"/>
    <property type="match status" value="1"/>
</dbReference>
<name>A0AA36ND91_9DINO</name>
<keyword evidence="4" id="KW-1185">Reference proteome</keyword>
<gene>
    <name evidence="3" type="ORF">EVOR1521_LOCUS22716</name>
</gene>
<feature type="chain" id="PRO_5041433973" evidence="2">
    <location>
        <begin position="20"/>
        <end position="698"/>
    </location>
</feature>
<evidence type="ECO:0000256" key="1">
    <source>
        <dbReference type="SAM" id="MobiDB-lite"/>
    </source>
</evidence>
<reference evidence="3" key="1">
    <citation type="submission" date="2023-08" db="EMBL/GenBank/DDBJ databases">
        <authorList>
            <person name="Chen Y."/>
            <person name="Shah S."/>
            <person name="Dougan E. K."/>
            <person name="Thang M."/>
            <person name="Chan C."/>
        </authorList>
    </citation>
    <scope>NUCLEOTIDE SEQUENCE</scope>
</reference>
<organism evidence="3 4">
    <name type="scientific">Effrenium voratum</name>
    <dbReference type="NCBI Taxonomy" id="2562239"/>
    <lineage>
        <taxon>Eukaryota</taxon>
        <taxon>Sar</taxon>
        <taxon>Alveolata</taxon>
        <taxon>Dinophyceae</taxon>
        <taxon>Suessiales</taxon>
        <taxon>Symbiodiniaceae</taxon>
        <taxon>Effrenium</taxon>
    </lineage>
</organism>